<name>A0ACC5ZYP8_9RHOB</name>
<sequence length="63" mass="6952">MVYILLIILALVVTAIVSNRATRDCRWREYPGADAARWRCAACGAQTDTADGKPPKTCLRNSK</sequence>
<keyword evidence="2" id="KW-1185">Reference proteome</keyword>
<evidence type="ECO:0000313" key="1">
    <source>
        <dbReference type="EMBL" id="MCM2563432.1"/>
    </source>
</evidence>
<dbReference type="Proteomes" id="UP001203036">
    <property type="component" value="Unassembled WGS sequence"/>
</dbReference>
<protein>
    <submittedName>
        <fullName evidence="1">Uncharacterized protein</fullName>
    </submittedName>
</protein>
<reference evidence="1" key="1">
    <citation type="submission" date="2022-06" db="EMBL/GenBank/DDBJ databases">
        <title>Lutimaribacter sp. EGI FJ00013, a novel bacterium isolated from a salt lake sediment enrichment.</title>
        <authorList>
            <person name="Gao L."/>
            <person name="Fang B.-Z."/>
            <person name="Li W.-J."/>
        </authorList>
    </citation>
    <scope>NUCLEOTIDE SEQUENCE</scope>
    <source>
        <strain evidence="1">EGI FJ00013</strain>
    </source>
</reference>
<organism evidence="1 2">
    <name type="scientific">Lutimaribacter degradans</name>
    <dbReference type="NCBI Taxonomy" id="2945989"/>
    <lineage>
        <taxon>Bacteria</taxon>
        <taxon>Pseudomonadati</taxon>
        <taxon>Pseudomonadota</taxon>
        <taxon>Alphaproteobacteria</taxon>
        <taxon>Rhodobacterales</taxon>
        <taxon>Roseobacteraceae</taxon>
        <taxon>Lutimaribacter</taxon>
    </lineage>
</organism>
<evidence type="ECO:0000313" key="2">
    <source>
        <dbReference type="Proteomes" id="UP001203036"/>
    </source>
</evidence>
<comment type="caution">
    <text evidence="1">The sequence shown here is derived from an EMBL/GenBank/DDBJ whole genome shotgun (WGS) entry which is preliminary data.</text>
</comment>
<accession>A0ACC5ZYP8</accession>
<proteinExistence type="predicted"/>
<dbReference type="EMBL" id="JAMQGO010000012">
    <property type="protein sequence ID" value="MCM2563432.1"/>
    <property type="molecule type" value="Genomic_DNA"/>
</dbReference>
<gene>
    <name evidence="1" type="ORF">M8744_14845</name>
</gene>